<dbReference type="InterPro" id="IPR029074">
    <property type="entry name" value="Imm49"/>
</dbReference>
<organism evidence="1 2">
    <name type="scientific">Streptomyces pratens</name>
    <dbReference type="NCBI Taxonomy" id="887456"/>
    <lineage>
        <taxon>Bacteria</taxon>
        <taxon>Bacillati</taxon>
        <taxon>Actinomycetota</taxon>
        <taxon>Actinomycetes</taxon>
        <taxon>Kitasatosporales</taxon>
        <taxon>Streptomycetaceae</taxon>
        <taxon>Streptomyces</taxon>
    </lineage>
</organism>
<accession>A0ABW1M663</accession>
<dbReference type="Pfam" id="PF15575">
    <property type="entry name" value="Imm49"/>
    <property type="match status" value="1"/>
</dbReference>
<gene>
    <name evidence="1" type="ORF">ACFP50_26170</name>
</gene>
<evidence type="ECO:0000313" key="2">
    <source>
        <dbReference type="Proteomes" id="UP001596242"/>
    </source>
</evidence>
<protein>
    <submittedName>
        <fullName evidence="1">Imm49 family immunity protein</fullName>
    </submittedName>
</protein>
<comment type="caution">
    <text evidence="1">The sequence shown here is derived from an EMBL/GenBank/DDBJ whole genome shotgun (WGS) entry which is preliminary data.</text>
</comment>
<keyword evidence="2" id="KW-1185">Reference proteome</keyword>
<dbReference type="EMBL" id="JBHSPT010000065">
    <property type="protein sequence ID" value="MFC6058790.1"/>
    <property type="molecule type" value="Genomic_DNA"/>
</dbReference>
<proteinExistence type="predicted"/>
<sequence>MGGDLLDLAAARTLEDPALETPTSRTVPLTAAECALGELSLGCFPDGDWDVPLPLVDEALTSEETHYEETWEPACPATTAQTWVRALALCVISGLVWERNRVISPLLHEDYAPAIRDGAPYSKREPVSTPADLAEMDALCNYLTIVHGRCPGALPGPVPLDKPDAEVRARAAGRLDAAGALDPDQELLRVLLDDDQPAFEHALPERLLEHRAGVGTDPAPRGLLPARTAAPAALASLAHGWQLGIRSAYLPNSLLRTPQR</sequence>
<evidence type="ECO:0000313" key="1">
    <source>
        <dbReference type="EMBL" id="MFC6058790.1"/>
    </source>
</evidence>
<reference evidence="2" key="1">
    <citation type="journal article" date="2019" name="Int. J. Syst. Evol. Microbiol.">
        <title>The Global Catalogue of Microorganisms (GCM) 10K type strain sequencing project: providing services to taxonomists for standard genome sequencing and annotation.</title>
        <authorList>
            <consortium name="The Broad Institute Genomics Platform"/>
            <consortium name="The Broad Institute Genome Sequencing Center for Infectious Disease"/>
            <person name="Wu L."/>
            <person name="Ma J."/>
        </authorList>
    </citation>
    <scope>NUCLEOTIDE SEQUENCE [LARGE SCALE GENOMIC DNA]</scope>
    <source>
        <strain evidence="2">JCM 12763</strain>
    </source>
</reference>
<dbReference type="Proteomes" id="UP001596242">
    <property type="component" value="Unassembled WGS sequence"/>
</dbReference>
<dbReference type="RefSeq" id="WP_386401848.1">
    <property type="nucleotide sequence ID" value="NZ_JBHSPT010000065.1"/>
</dbReference>
<name>A0ABW1M663_9ACTN</name>